<evidence type="ECO:0000313" key="2">
    <source>
        <dbReference type="Proteomes" id="UP001595885"/>
    </source>
</evidence>
<comment type="caution">
    <text evidence="1">The sequence shown here is derived from an EMBL/GenBank/DDBJ whole genome shotgun (WGS) entry which is preliminary data.</text>
</comment>
<dbReference type="EMBL" id="JBHSGW010000027">
    <property type="protein sequence ID" value="MFC4740989.1"/>
    <property type="molecule type" value="Genomic_DNA"/>
</dbReference>
<proteinExistence type="predicted"/>
<reference evidence="2" key="1">
    <citation type="journal article" date="2019" name="Int. J. Syst. Evol. Microbiol.">
        <title>The Global Catalogue of Microorganisms (GCM) 10K type strain sequencing project: providing services to taxonomists for standard genome sequencing and annotation.</title>
        <authorList>
            <consortium name="The Broad Institute Genomics Platform"/>
            <consortium name="The Broad Institute Genome Sequencing Center for Infectious Disease"/>
            <person name="Wu L."/>
            <person name="Ma J."/>
        </authorList>
    </citation>
    <scope>NUCLEOTIDE SEQUENCE [LARGE SCALE GENOMIC DNA]</scope>
    <source>
        <strain evidence="2">CCUG 50349</strain>
    </source>
</reference>
<dbReference type="Proteomes" id="UP001595885">
    <property type="component" value="Unassembled WGS sequence"/>
</dbReference>
<organism evidence="1 2">
    <name type="scientific">Flavobacterium ponti</name>
    <dbReference type="NCBI Taxonomy" id="665133"/>
    <lineage>
        <taxon>Bacteria</taxon>
        <taxon>Pseudomonadati</taxon>
        <taxon>Bacteroidota</taxon>
        <taxon>Flavobacteriia</taxon>
        <taxon>Flavobacteriales</taxon>
        <taxon>Flavobacteriaceae</taxon>
        <taxon>Flavobacterium</taxon>
    </lineage>
</organism>
<gene>
    <name evidence="1" type="ORF">ACFO3U_13380</name>
</gene>
<accession>A0ABV9P9K8</accession>
<keyword evidence="2" id="KW-1185">Reference proteome</keyword>
<sequence>MKPYKDQNERLDLAIEELELKRDLKFIELKHQLASTYESVKPINMLNQALEDFKESPSIKSNLLQTVVSLAGGYFSKRLLIGKSNSILKNLLGYVLQYGVTNFISKKVDENT</sequence>
<evidence type="ECO:0000313" key="1">
    <source>
        <dbReference type="EMBL" id="MFC4740989.1"/>
    </source>
</evidence>
<name>A0ABV9P9K8_9FLAO</name>
<protein>
    <submittedName>
        <fullName evidence="1">Uncharacterized protein</fullName>
    </submittedName>
</protein>
<dbReference type="RefSeq" id="WP_379743430.1">
    <property type="nucleotide sequence ID" value="NZ_JBHSGW010000027.1"/>
</dbReference>